<protein>
    <submittedName>
        <fullName evidence="2">Lef6</fullName>
    </submittedName>
</protein>
<proteinExistence type="predicted"/>
<dbReference type="EMBL" id="MN233792">
    <property type="protein sequence ID" value="QHB21714.1"/>
    <property type="molecule type" value="Genomic_DNA"/>
</dbReference>
<feature type="region of interest" description="Disordered" evidence="1">
    <location>
        <begin position="76"/>
        <end position="98"/>
    </location>
</feature>
<gene>
    <name evidence="2" type="primary">lef6</name>
    <name evidence="2" type="ORF">Eudi_ORF55</name>
</gene>
<reference evidence="2 3" key="1">
    <citation type="journal article" date="2019" name="Viruses">
        <title>Genome Analysis of a Novel Clade II.b Alphabaculovirus Obtained from Artaxa digramma.</title>
        <authorList>
            <person name="Li J."/>
            <person name="Duan X."/>
            <person name="Wang Q."/>
            <person name="Zhang L."/>
            <person name="Deng F."/>
            <person name="Wang H."/>
            <person name="Hu Z."/>
            <person name="Wang M."/>
            <person name="Wang J."/>
        </authorList>
    </citation>
    <scope>NUCLEOTIDE SEQUENCE [LARGE SCALE GENOMIC DNA]</scope>
    <source>
        <strain evidence="2 3">424</strain>
    </source>
</reference>
<keyword evidence="3" id="KW-1185">Reference proteome</keyword>
<evidence type="ECO:0000313" key="2">
    <source>
        <dbReference type="EMBL" id="QHB21714.1"/>
    </source>
</evidence>
<evidence type="ECO:0000256" key="1">
    <source>
        <dbReference type="SAM" id="MobiDB-lite"/>
    </source>
</evidence>
<sequence>MYYCVFINGADIEKKFARDFINYVVGGDCDNQIEWNRCTRKRLAVTSKNVVERLERVNGTVYWPSGKPFRCRRVRTHDDKRRQTTTTTTRHLSPPISSSQYFQYPRRSNYEQRCRDNDYNGCDRDRCNCSGGFRRQRRRQHSVDDACFSHKKQRQNQNIFSDALNDEKSKLLSKSEDIIATEENDWYTNGFIDVKLGEEDEGIERDVKSVHGLNDKIKQMYIQ</sequence>
<accession>A0AAE6V0G3</accession>
<evidence type="ECO:0000313" key="3">
    <source>
        <dbReference type="Proteomes" id="UP000830275"/>
    </source>
</evidence>
<organism evidence="2 3">
    <name type="scientific">Artaxa digramma nucleopolyhedrovirus</name>
    <dbReference type="NCBI Taxonomy" id="3070910"/>
    <lineage>
        <taxon>Viruses</taxon>
        <taxon>Viruses incertae sedis</taxon>
        <taxon>Naldaviricetes</taxon>
        <taxon>Lefavirales</taxon>
        <taxon>Baculoviridae</taxon>
        <taxon>Alphabaculovirus</taxon>
        <taxon>Alphabaculovirus ardigrammae</taxon>
    </lineage>
</organism>
<name>A0AAE6V0G3_9ABAC</name>
<dbReference type="Proteomes" id="UP000830275">
    <property type="component" value="Segment"/>
</dbReference>